<evidence type="ECO:0000313" key="1">
    <source>
        <dbReference type="EMBL" id="AQX52502.1"/>
    </source>
</evidence>
<evidence type="ECO:0000313" key="3">
    <source>
        <dbReference type="EMBL" id="STC97589.1"/>
    </source>
</evidence>
<name>A0A494J152_9FLAO</name>
<evidence type="ECO:0000313" key="2">
    <source>
        <dbReference type="EMBL" id="OPB47181.1"/>
    </source>
</evidence>
<reference evidence="1 4" key="1">
    <citation type="submission" date="2016-02" db="EMBL/GenBank/DDBJ databases">
        <authorList>
            <person name="Nicholson A.C."/>
            <person name="Humrighouse B.W."/>
            <person name="Loparev V."/>
            <person name="Emery B."/>
            <person name="Graziano J."/>
            <person name="McQuiston J.R."/>
        </authorList>
    </citation>
    <scope>NUCLEOTIDE SEQUENCE [LARGE SCALE GENOMIC DNA]</scope>
    <source>
        <strain evidence="1 4">E6809</strain>
    </source>
</reference>
<gene>
    <name evidence="1" type="ORF">AYC66_18265</name>
    <name evidence="2" type="ORF">BAY09_08270</name>
    <name evidence="3" type="ORF">NCTC10588_00944</name>
</gene>
<protein>
    <submittedName>
        <fullName evidence="2">Uncharacterized protein</fullName>
    </submittedName>
</protein>
<dbReference type="RefSeq" id="WP_078677307.1">
    <property type="nucleotide sequence ID" value="NZ_CP014339.1"/>
</dbReference>
<organism evidence="2">
    <name type="scientific">Elizabethkingia anophelis</name>
    <dbReference type="NCBI Taxonomy" id="1117645"/>
    <lineage>
        <taxon>Bacteria</taxon>
        <taxon>Pseudomonadati</taxon>
        <taxon>Bacteroidota</taxon>
        <taxon>Flavobacteriia</taxon>
        <taxon>Flavobacteriales</taxon>
        <taxon>Weeksellaceae</taxon>
        <taxon>Elizabethkingia</taxon>
    </lineage>
</organism>
<dbReference type="Proteomes" id="UP000254876">
    <property type="component" value="Unassembled WGS sequence"/>
</dbReference>
<dbReference type="AlphaFoldDB" id="A0A494J152"/>
<sequence>MKILKDELGTVYILQDKKPYFLVELINIKPFEIKYIHKDVFEFYNSSEKEISEQIEKFVKEKLEF</sequence>
<dbReference type="EMBL" id="CP014339">
    <property type="protein sequence ID" value="AQX52502.1"/>
    <property type="molecule type" value="Genomic_DNA"/>
</dbReference>
<dbReference type="EMBL" id="MAHS01000016">
    <property type="protein sequence ID" value="OPB47181.1"/>
    <property type="molecule type" value="Genomic_DNA"/>
</dbReference>
<dbReference type="EMBL" id="UFYD01000001">
    <property type="protein sequence ID" value="STC97589.1"/>
    <property type="molecule type" value="Genomic_DNA"/>
</dbReference>
<reference evidence="2" key="2">
    <citation type="submission" date="2016-06" db="EMBL/GenBank/DDBJ databases">
        <authorList>
            <person name="Nicholson A.C."/>
        </authorList>
    </citation>
    <scope>NUCLEOTIDE SEQUENCE [LARGE SCALE GENOMIC DNA]</scope>
    <source>
        <strain evidence="2">E6809</strain>
    </source>
</reference>
<evidence type="ECO:0000313" key="5">
    <source>
        <dbReference type="Proteomes" id="UP000254876"/>
    </source>
</evidence>
<reference evidence="3 5" key="3">
    <citation type="submission" date="2018-06" db="EMBL/GenBank/DDBJ databases">
        <authorList>
            <consortium name="Pathogen Informatics"/>
            <person name="Doyle S."/>
        </authorList>
    </citation>
    <scope>NUCLEOTIDE SEQUENCE [LARGE SCALE GENOMIC DNA]</scope>
    <source>
        <strain evidence="3 5">NCTC10588</strain>
    </source>
</reference>
<proteinExistence type="predicted"/>
<dbReference type="Proteomes" id="UP000189738">
    <property type="component" value="Chromosome"/>
</dbReference>
<accession>A0A494J152</accession>
<evidence type="ECO:0000313" key="4">
    <source>
        <dbReference type="Proteomes" id="UP000189738"/>
    </source>
</evidence>